<dbReference type="EMBL" id="CAUWAG010000018">
    <property type="protein sequence ID" value="CAJ2510915.1"/>
    <property type="molecule type" value="Genomic_DNA"/>
</dbReference>
<evidence type="ECO:0000256" key="1">
    <source>
        <dbReference type="SAM" id="MobiDB-lite"/>
    </source>
</evidence>
<feature type="region of interest" description="Disordered" evidence="1">
    <location>
        <begin position="44"/>
        <end position="73"/>
    </location>
</feature>
<dbReference type="AlphaFoldDB" id="A0AAI8VUD7"/>
<proteinExistence type="predicted"/>
<name>A0AAI8VUD7_9PEZI</name>
<dbReference type="Proteomes" id="UP001295740">
    <property type="component" value="Unassembled WGS sequence"/>
</dbReference>
<gene>
    <name evidence="2" type="ORF">KHLLAP_LOCUS11383</name>
</gene>
<sequence length="129" mass="14116">MPPQEEPYRYSLRSDGTRLIRSIEGTPDHRGETRYFHCPSVQLVQHSSSGEKKKSSYNSSGDMTHNTTKMTTRTAFETRTAYVTQSMSVTTTTSTAGGARISSAHTFSADGDRVSSAYTFSSSSGGRWG</sequence>
<reference evidence="2" key="1">
    <citation type="submission" date="2023-10" db="EMBL/GenBank/DDBJ databases">
        <authorList>
            <person name="Hackl T."/>
        </authorList>
    </citation>
    <scope>NUCLEOTIDE SEQUENCE</scope>
</reference>
<keyword evidence="3" id="KW-1185">Reference proteome</keyword>
<organism evidence="2 3">
    <name type="scientific">Anthostomella pinea</name>
    <dbReference type="NCBI Taxonomy" id="933095"/>
    <lineage>
        <taxon>Eukaryota</taxon>
        <taxon>Fungi</taxon>
        <taxon>Dikarya</taxon>
        <taxon>Ascomycota</taxon>
        <taxon>Pezizomycotina</taxon>
        <taxon>Sordariomycetes</taxon>
        <taxon>Xylariomycetidae</taxon>
        <taxon>Xylariales</taxon>
        <taxon>Xylariaceae</taxon>
        <taxon>Anthostomella</taxon>
    </lineage>
</organism>
<feature type="compositionally biased region" description="Low complexity" evidence="1">
    <location>
        <begin position="64"/>
        <end position="73"/>
    </location>
</feature>
<protein>
    <submittedName>
        <fullName evidence="2">Uu.00g065400.m01.CDS01</fullName>
    </submittedName>
</protein>
<accession>A0AAI8VUD7</accession>
<evidence type="ECO:0000313" key="2">
    <source>
        <dbReference type="EMBL" id="CAJ2510915.1"/>
    </source>
</evidence>
<comment type="caution">
    <text evidence="2">The sequence shown here is derived from an EMBL/GenBank/DDBJ whole genome shotgun (WGS) entry which is preliminary data.</text>
</comment>
<evidence type="ECO:0000313" key="3">
    <source>
        <dbReference type="Proteomes" id="UP001295740"/>
    </source>
</evidence>